<keyword evidence="6 12" id="KW-1133">Transmembrane helix</keyword>
<evidence type="ECO:0000256" key="9">
    <source>
        <dbReference type="ARBA" id="ARBA00023293"/>
    </source>
</evidence>
<sequence>MLLLTALFCMGVAVTLVNVYHFSSNLVLNQAVTTAELYAKAIREARSVYSSEVIDRIKTIDGLTATHNYHVMDNAIPIPATFLMTLGWSISEKSGEMALKFYSDYPFPGGQAAMRGTKKDRFDREALLWLRQYPNQPFYRIEIMNEQRYLRYAQADIMQPTCVACHNSHPDSPKTDWKVGDVRGVLEIILPLEEFIQQTRQGLQGTFLTLSGVFVLAIIGLTIIISRLRNISHELEKRVRERTAKLAEANTKVEEERHKSERLLLNILPYSIAERLKQGHNPIADWFPQVTILFADIVGFTQLSSQISAPELVDRLNDIFTAFDYWTEYYSLEKIKTIGDNYMVVGGVPKEHPNHANAIAEMALQIKEEIVKFNRDRQQNLNIRIGINTGPVVAGVIGQQKFIYDLWGDAVNTASRMESHSLPGQIQVTEVTYRLLNDRYQFEKRGDIEIKGKGKMTTYFLQGRKENSTP</sequence>
<feature type="transmembrane region" description="Helical" evidence="12">
    <location>
        <begin position="207"/>
        <end position="228"/>
    </location>
</feature>
<name>A0ABT7BT69_9CYAN</name>
<evidence type="ECO:0000256" key="4">
    <source>
        <dbReference type="ARBA" id="ARBA00022729"/>
    </source>
</evidence>
<feature type="domain" description="Guanylate cyclase" evidence="13">
    <location>
        <begin position="291"/>
        <end position="418"/>
    </location>
</feature>
<keyword evidence="11" id="KW-0175">Coiled coil</keyword>
<evidence type="ECO:0000256" key="3">
    <source>
        <dbReference type="ARBA" id="ARBA00022692"/>
    </source>
</evidence>
<keyword evidence="8 10" id="KW-0456">Lyase</keyword>
<evidence type="ECO:0000256" key="12">
    <source>
        <dbReference type="SAM" id="Phobius"/>
    </source>
</evidence>
<organism evidence="14 15">
    <name type="scientific">Roseofilum casamattae BLCC-M143</name>
    <dbReference type="NCBI Taxonomy" id="3022442"/>
    <lineage>
        <taxon>Bacteria</taxon>
        <taxon>Bacillati</taxon>
        <taxon>Cyanobacteriota</taxon>
        <taxon>Cyanophyceae</taxon>
        <taxon>Desertifilales</taxon>
        <taxon>Desertifilaceae</taxon>
        <taxon>Roseofilum</taxon>
        <taxon>Roseofilum casamattae</taxon>
    </lineage>
</organism>
<dbReference type="InterPro" id="IPR001054">
    <property type="entry name" value="A/G_cyclase"/>
</dbReference>
<evidence type="ECO:0000256" key="10">
    <source>
        <dbReference type="RuleBase" id="RU000405"/>
    </source>
</evidence>
<dbReference type="SMART" id="SM00044">
    <property type="entry name" value="CYCc"/>
    <property type="match status" value="1"/>
</dbReference>
<comment type="similarity">
    <text evidence="10">Belongs to the adenylyl cyclase class-4/guanylyl cyclase family.</text>
</comment>
<dbReference type="EMBL" id="JAQOSQ010000002">
    <property type="protein sequence ID" value="MDJ1182382.1"/>
    <property type="molecule type" value="Genomic_DNA"/>
</dbReference>
<dbReference type="Pfam" id="PF00211">
    <property type="entry name" value="Guanylate_cyc"/>
    <property type="match status" value="1"/>
</dbReference>
<gene>
    <name evidence="14" type="ORF">PMH09_04175</name>
</gene>
<evidence type="ECO:0000259" key="13">
    <source>
        <dbReference type="PROSITE" id="PS50125"/>
    </source>
</evidence>
<evidence type="ECO:0000256" key="8">
    <source>
        <dbReference type="ARBA" id="ARBA00023239"/>
    </source>
</evidence>
<dbReference type="PANTHER" id="PTHR11920:SF335">
    <property type="entry name" value="GUANYLATE CYCLASE"/>
    <property type="match status" value="1"/>
</dbReference>
<dbReference type="Gene3D" id="6.10.250.780">
    <property type="match status" value="1"/>
</dbReference>
<evidence type="ECO:0000256" key="5">
    <source>
        <dbReference type="ARBA" id="ARBA00022741"/>
    </source>
</evidence>
<keyword evidence="9" id="KW-0141">cGMP biosynthesis</keyword>
<dbReference type="Gene3D" id="3.30.70.1230">
    <property type="entry name" value="Nucleotide cyclase"/>
    <property type="match status" value="1"/>
</dbReference>
<dbReference type="Proteomes" id="UP001232992">
    <property type="component" value="Unassembled WGS sequence"/>
</dbReference>
<dbReference type="InterPro" id="IPR050401">
    <property type="entry name" value="Cyclic_nucleotide_synthase"/>
</dbReference>
<keyword evidence="5" id="KW-0547">Nucleotide-binding</keyword>
<feature type="coiled-coil region" evidence="11">
    <location>
        <begin position="232"/>
        <end position="266"/>
    </location>
</feature>
<keyword evidence="4" id="KW-0732">Signal</keyword>
<evidence type="ECO:0000256" key="2">
    <source>
        <dbReference type="ARBA" id="ARBA00012202"/>
    </source>
</evidence>
<dbReference type="CDD" id="cd07302">
    <property type="entry name" value="CHD"/>
    <property type="match status" value="1"/>
</dbReference>
<dbReference type="InterPro" id="IPR011645">
    <property type="entry name" value="HNOB_dom_associated"/>
</dbReference>
<evidence type="ECO:0000256" key="7">
    <source>
        <dbReference type="ARBA" id="ARBA00023136"/>
    </source>
</evidence>
<dbReference type="PROSITE" id="PS00452">
    <property type="entry name" value="GUANYLATE_CYCLASE_1"/>
    <property type="match status" value="1"/>
</dbReference>
<keyword evidence="7 12" id="KW-0472">Membrane</keyword>
<protein>
    <recommendedName>
        <fullName evidence="2">guanylate cyclase</fullName>
        <ecNumber evidence="2">4.6.1.2</ecNumber>
    </recommendedName>
</protein>
<dbReference type="SUPFAM" id="SSF55073">
    <property type="entry name" value="Nucleotide cyclase"/>
    <property type="match status" value="1"/>
</dbReference>
<evidence type="ECO:0000313" key="14">
    <source>
        <dbReference type="EMBL" id="MDJ1182382.1"/>
    </source>
</evidence>
<evidence type="ECO:0000256" key="1">
    <source>
        <dbReference type="ARBA" id="ARBA00004479"/>
    </source>
</evidence>
<evidence type="ECO:0000313" key="15">
    <source>
        <dbReference type="Proteomes" id="UP001232992"/>
    </source>
</evidence>
<keyword evidence="15" id="KW-1185">Reference proteome</keyword>
<dbReference type="InterPro" id="IPR029787">
    <property type="entry name" value="Nucleotide_cyclase"/>
</dbReference>
<dbReference type="Pfam" id="PF07701">
    <property type="entry name" value="HNOBA"/>
    <property type="match status" value="1"/>
</dbReference>
<dbReference type="PANTHER" id="PTHR11920">
    <property type="entry name" value="GUANYLYL CYCLASE"/>
    <property type="match status" value="1"/>
</dbReference>
<dbReference type="InterPro" id="IPR021796">
    <property type="entry name" value="Tll0287-like_dom"/>
</dbReference>
<keyword evidence="3 12" id="KW-0812">Transmembrane</keyword>
<dbReference type="InterPro" id="IPR018297">
    <property type="entry name" value="A/G_cyclase_CS"/>
</dbReference>
<evidence type="ECO:0000256" key="6">
    <source>
        <dbReference type="ARBA" id="ARBA00022989"/>
    </source>
</evidence>
<accession>A0ABT7BT69</accession>
<comment type="subcellular location">
    <subcellularLocation>
        <location evidence="1">Membrane</location>
        <topology evidence="1">Single-pass type I membrane protein</topology>
    </subcellularLocation>
</comment>
<dbReference type="EC" id="4.6.1.2" evidence="2"/>
<reference evidence="14 15" key="1">
    <citation type="submission" date="2023-01" db="EMBL/GenBank/DDBJ databases">
        <title>Novel diversity within Roseofilum (Cyanobacteria; Desertifilaceae) from marine benthic mats with descriptions of four novel species.</title>
        <authorList>
            <person name="Wang Y."/>
            <person name="Berthold D.E."/>
            <person name="Hu J."/>
            <person name="Lefler F.W."/>
            <person name="Laughinghouse H.D. IV."/>
        </authorList>
    </citation>
    <scope>NUCLEOTIDE SEQUENCE [LARGE SCALE GENOMIC DNA]</scope>
    <source>
        <strain evidence="14 15">BLCC-M143</strain>
    </source>
</reference>
<comment type="caution">
    <text evidence="14">The sequence shown here is derived from an EMBL/GenBank/DDBJ whole genome shotgun (WGS) entry which is preliminary data.</text>
</comment>
<proteinExistence type="inferred from homology"/>
<dbReference type="PROSITE" id="PS50125">
    <property type="entry name" value="GUANYLATE_CYCLASE_2"/>
    <property type="match status" value="1"/>
</dbReference>
<evidence type="ECO:0000256" key="11">
    <source>
        <dbReference type="SAM" id="Coils"/>
    </source>
</evidence>
<dbReference type="Pfam" id="PF11845">
    <property type="entry name" value="Tll0287-like"/>
    <property type="match status" value="1"/>
</dbReference>